<dbReference type="EMBL" id="JAIWYP010000011">
    <property type="protein sequence ID" value="KAH3733343.1"/>
    <property type="molecule type" value="Genomic_DNA"/>
</dbReference>
<feature type="compositionally biased region" description="Polar residues" evidence="1">
    <location>
        <begin position="1"/>
        <end position="11"/>
    </location>
</feature>
<feature type="compositionally biased region" description="Basic and acidic residues" evidence="1">
    <location>
        <begin position="12"/>
        <end position="24"/>
    </location>
</feature>
<feature type="compositionally biased region" description="Polar residues" evidence="1">
    <location>
        <begin position="48"/>
        <end position="57"/>
    </location>
</feature>
<proteinExistence type="predicted"/>
<feature type="region of interest" description="Disordered" evidence="1">
    <location>
        <begin position="1"/>
        <end position="66"/>
    </location>
</feature>
<dbReference type="AlphaFoldDB" id="A0A9D4HUN9"/>
<reference evidence="2" key="1">
    <citation type="journal article" date="2019" name="bioRxiv">
        <title>The Genome of the Zebra Mussel, Dreissena polymorpha: A Resource for Invasive Species Research.</title>
        <authorList>
            <person name="McCartney M.A."/>
            <person name="Auch B."/>
            <person name="Kono T."/>
            <person name="Mallez S."/>
            <person name="Zhang Y."/>
            <person name="Obille A."/>
            <person name="Becker A."/>
            <person name="Abrahante J.E."/>
            <person name="Garbe J."/>
            <person name="Badalamenti J.P."/>
            <person name="Herman A."/>
            <person name="Mangelson H."/>
            <person name="Liachko I."/>
            <person name="Sullivan S."/>
            <person name="Sone E.D."/>
            <person name="Koren S."/>
            <person name="Silverstein K.A.T."/>
            <person name="Beckman K.B."/>
            <person name="Gohl D.M."/>
        </authorList>
    </citation>
    <scope>NUCLEOTIDE SEQUENCE</scope>
    <source>
        <strain evidence="2">Duluth1</strain>
        <tissue evidence="2">Whole animal</tissue>
    </source>
</reference>
<comment type="caution">
    <text evidence="2">The sequence shown here is derived from an EMBL/GenBank/DDBJ whole genome shotgun (WGS) entry which is preliminary data.</text>
</comment>
<sequence length="66" mass="7586">MASKQVVQATDSKCRSLNHEDDTLRATTVWTPTRSPQDPNCSPREQGVRSTNSWTPTNKRKQRMNR</sequence>
<evidence type="ECO:0000313" key="3">
    <source>
        <dbReference type="Proteomes" id="UP000828390"/>
    </source>
</evidence>
<dbReference type="Proteomes" id="UP000828390">
    <property type="component" value="Unassembled WGS sequence"/>
</dbReference>
<organism evidence="2 3">
    <name type="scientific">Dreissena polymorpha</name>
    <name type="common">Zebra mussel</name>
    <name type="synonym">Mytilus polymorpha</name>
    <dbReference type="NCBI Taxonomy" id="45954"/>
    <lineage>
        <taxon>Eukaryota</taxon>
        <taxon>Metazoa</taxon>
        <taxon>Spiralia</taxon>
        <taxon>Lophotrochozoa</taxon>
        <taxon>Mollusca</taxon>
        <taxon>Bivalvia</taxon>
        <taxon>Autobranchia</taxon>
        <taxon>Heteroconchia</taxon>
        <taxon>Euheterodonta</taxon>
        <taxon>Imparidentia</taxon>
        <taxon>Neoheterodontei</taxon>
        <taxon>Myida</taxon>
        <taxon>Dreissenoidea</taxon>
        <taxon>Dreissenidae</taxon>
        <taxon>Dreissena</taxon>
    </lineage>
</organism>
<keyword evidence="3" id="KW-1185">Reference proteome</keyword>
<protein>
    <submittedName>
        <fullName evidence="2">Uncharacterized protein</fullName>
    </submittedName>
</protein>
<evidence type="ECO:0000313" key="2">
    <source>
        <dbReference type="EMBL" id="KAH3733343.1"/>
    </source>
</evidence>
<feature type="compositionally biased region" description="Polar residues" evidence="1">
    <location>
        <begin position="25"/>
        <end position="40"/>
    </location>
</feature>
<gene>
    <name evidence="2" type="ORF">DPMN_039769</name>
</gene>
<evidence type="ECO:0000256" key="1">
    <source>
        <dbReference type="SAM" id="MobiDB-lite"/>
    </source>
</evidence>
<name>A0A9D4HUN9_DREPO</name>
<reference evidence="2" key="2">
    <citation type="submission" date="2020-11" db="EMBL/GenBank/DDBJ databases">
        <authorList>
            <person name="McCartney M.A."/>
            <person name="Auch B."/>
            <person name="Kono T."/>
            <person name="Mallez S."/>
            <person name="Becker A."/>
            <person name="Gohl D.M."/>
            <person name="Silverstein K.A.T."/>
            <person name="Koren S."/>
            <person name="Bechman K.B."/>
            <person name="Herman A."/>
            <person name="Abrahante J.E."/>
            <person name="Garbe J."/>
        </authorList>
    </citation>
    <scope>NUCLEOTIDE SEQUENCE</scope>
    <source>
        <strain evidence="2">Duluth1</strain>
        <tissue evidence="2">Whole animal</tissue>
    </source>
</reference>
<accession>A0A9D4HUN9</accession>